<dbReference type="EMBL" id="JARGCK010000013">
    <property type="protein sequence ID" value="MDK9866789.1"/>
    <property type="molecule type" value="Genomic_DNA"/>
</dbReference>
<evidence type="ECO:0000313" key="3">
    <source>
        <dbReference type="EMBL" id="MDK9866789.1"/>
    </source>
</evidence>
<dbReference type="EMBL" id="JAMBQA010000012">
    <property type="protein sequence ID" value="MDG0847261.1"/>
    <property type="molecule type" value="Genomic_DNA"/>
</dbReference>
<keyword evidence="1" id="KW-0812">Transmembrane</keyword>
<keyword evidence="1" id="KW-1133">Transmembrane helix</keyword>
<comment type="caution">
    <text evidence="2">The sequence shown here is derived from an EMBL/GenBank/DDBJ whole genome shotgun (WGS) entry which is preliminary data.</text>
</comment>
<keyword evidence="1" id="KW-0472">Membrane</keyword>
<dbReference type="AlphaFoldDB" id="A0A9X4L784"/>
<proteinExistence type="predicted"/>
<protein>
    <submittedName>
        <fullName evidence="2">Uncharacterized protein</fullName>
    </submittedName>
</protein>
<name>A0A9X4L784_9STAP</name>
<evidence type="ECO:0000313" key="4">
    <source>
        <dbReference type="Proteomes" id="UP001152422"/>
    </source>
</evidence>
<reference evidence="3" key="3">
    <citation type="submission" date="2023-03" db="EMBL/GenBank/DDBJ databases">
        <authorList>
            <person name="Vazquez L."/>
            <person name="Rodriguez J."/>
            <person name="Mayo B."/>
            <person name="Florez A.B."/>
        </authorList>
    </citation>
    <scope>NUCLEOTIDE SEQUENCE</scope>
    <source>
        <strain evidence="3">5A3I</strain>
    </source>
</reference>
<feature type="transmembrane region" description="Helical" evidence="1">
    <location>
        <begin position="6"/>
        <end position="26"/>
    </location>
</feature>
<dbReference type="KEGG" id="seqo:SE1039_09920"/>
<evidence type="ECO:0000313" key="2">
    <source>
        <dbReference type="EMBL" id="MDG0847261.1"/>
    </source>
</evidence>
<organism evidence="2 4">
    <name type="scientific">Staphylococcus equorum</name>
    <dbReference type="NCBI Taxonomy" id="246432"/>
    <lineage>
        <taxon>Bacteria</taxon>
        <taxon>Bacillati</taxon>
        <taxon>Bacillota</taxon>
        <taxon>Bacilli</taxon>
        <taxon>Bacillales</taxon>
        <taxon>Staphylococcaceae</taxon>
        <taxon>Staphylococcus</taxon>
    </lineage>
</organism>
<reference evidence="2" key="1">
    <citation type="submission" date="2022-05" db="EMBL/GenBank/DDBJ databases">
        <title>Comparative genomics of Staphylococcus equorum isolates.</title>
        <authorList>
            <person name="Luelf R.H."/>
        </authorList>
    </citation>
    <scope>NUCLEOTIDE SEQUENCE</scope>
    <source>
        <strain evidence="2">TMW 2.2497</strain>
    </source>
</reference>
<accession>A0A9X4L784</accession>
<sequence length="88" mass="10282">MITAMISIYAISFLFLLHPVIDGFLLKKERNKQIKVYVDETNKIAFIAPQKKASQEDIEEIYQSIIYSYDEVIMVSQDVIFKGAYRKE</sequence>
<keyword evidence="4" id="KW-1185">Reference proteome</keyword>
<dbReference type="RefSeq" id="WP_002512144.1">
    <property type="nucleotide sequence ID" value="NZ_CBCPHY010000001.1"/>
</dbReference>
<dbReference type="Proteomes" id="UP001152422">
    <property type="component" value="Unassembled WGS sequence"/>
</dbReference>
<dbReference type="Proteomes" id="UP001174037">
    <property type="component" value="Unassembled WGS sequence"/>
</dbReference>
<gene>
    <name evidence="2" type="ORF">M4L89_13605</name>
    <name evidence="3" type="ORF">P1A27_12660</name>
</gene>
<reference evidence="3" key="2">
    <citation type="journal article" date="2023" name="Int. J. Mol. Sci.">
        <title>Antibiotic Resistance/Susceptibility Profiles of Staphylococcus equorum Strains from Cheese, and Genome Analysis for Antibiotic Resistance Genes.</title>
        <authorList>
            <person name="Vazquez L."/>
            <person name="Srednik M.E."/>
            <person name="Rodriguez J."/>
            <person name="Florez A.B."/>
            <person name="Mayo B."/>
        </authorList>
    </citation>
    <scope>NUCLEOTIDE SEQUENCE</scope>
    <source>
        <strain evidence="3">5A3I</strain>
    </source>
</reference>
<evidence type="ECO:0000256" key="1">
    <source>
        <dbReference type="SAM" id="Phobius"/>
    </source>
</evidence>